<accession>A0A0C3G1K0</accession>
<keyword evidence="2" id="KW-1185">Reference proteome</keyword>
<evidence type="ECO:0000313" key="1">
    <source>
        <dbReference type="EMBL" id="KIM85699.1"/>
    </source>
</evidence>
<evidence type="ECO:0000313" key="2">
    <source>
        <dbReference type="Proteomes" id="UP000054166"/>
    </source>
</evidence>
<dbReference type="EMBL" id="KN832984">
    <property type="protein sequence ID" value="KIM85699.1"/>
    <property type="molecule type" value="Genomic_DNA"/>
</dbReference>
<name>A0A0C3G1K0_PILCF</name>
<dbReference type="HOGENOM" id="CLU_3051157_0_0_1"/>
<sequence length="54" mass="6046">MGLVMCLAWLQAKSQVKPHRLGQAKPKVLAWSWLWPGPKANGPGHGFELNILRK</sequence>
<dbReference type="AlphaFoldDB" id="A0A0C3G1K0"/>
<organism evidence="1 2">
    <name type="scientific">Piloderma croceum (strain F 1598)</name>
    <dbReference type="NCBI Taxonomy" id="765440"/>
    <lineage>
        <taxon>Eukaryota</taxon>
        <taxon>Fungi</taxon>
        <taxon>Dikarya</taxon>
        <taxon>Basidiomycota</taxon>
        <taxon>Agaricomycotina</taxon>
        <taxon>Agaricomycetes</taxon>
        <taxon>Agaricomycetidae</taxon>
        <taxon>Atheliales</taxon>
        <taxon>Atheliaceae</taxon>
        <taxon>Piloderma</taxon>
    </lineage>
</organism>
<dbReference type="Proteomes" id="UP000054166">
    <property type="component" value="Unassembled WGS sequence"/>
</dbReference>
<gene>
    <name evidence="1" type="ORF">PILCRDRAFT_341775</name>
</gene>
<reference evidence="2" key="2">
    <citation type="submission" date="2015-01" db="EMBL/GenBank/DDBJ databases">
        <title>Evolutionary Origins and Diversification of the Mycorrhizal Mutualists.</title>
        <authorList>
            <consortium name="DOE Joint Genome Institute"/>
            <consortium name="Mycorrhizal Genomics Consortium"/>
            <person name="Kohler A."/>
            <person name="Kuo A."/>
            <person name="Nagy L.G."/>
            <person name="Floudas D."/>
            <person name="Copeland A."/>
            <person name="Barry K.W."/>
            <person name="Cichocki N."/>
            <person name="Veneault-Fourrey C."/>
            <person name="LaButti K."/>
            <person name="Lindquist E.A."/>
            <person name="Lipzen A."/>
            <person name="Lundell T."/>
            <person name="Morin E."/>
            <person name="Murat C."/>
            <person name="Riley R."/>
            <person name="Ohm R."/>
            <person name="Sun H."/>
            <person name="Tunlid A."/>
            <person name="Henrissat B."/>
            <person name="Grigoriev I.V."/>
            <person name="Hibbett D.S."/>
            <person name="Martin F."/>
        </authorList>
    </citation>
    <scope>NUCLEOTIDE SEQUENCE [LARGE SCALE GENOMIC DNA]</scope>
    <source>
        <strain evidence="2">F 1598</strain>
    </source>
</reference>
<dbReference type="InParanoid" id="A0A0C3G1K0"/>
<proteinExistence type="predicted"/>
<protein>
    <submittedName>
        <fullName evidence="1">Uncharacterized protein</fullName>
    </submittedName>
</protein>
<reference evidence="1 2" key="1">
    <citation type="submission" date="2014-04" db="EMBL/GenBank/DDBJ databases">
        <authorList>
            <consortium name="DOE Joint Genome Institute"/>
            <person name="Kuo A."/>
            <person name="Tarkka M."/>
            <person name="Buscot F."/>
            <person name="Kohler A."/>
            <person name="Nagy L.G."/>
            <person name="Floudas D."/>
            <person name="Copeland A."/>
            <person name="Barry K.W."/>
            <person name="Cichocki N."/>
            <person name="Veneault-Fourrey C."/>
            <person name="LaButti K."/>
            <person name="Lindquist E.A."/>
            <person name="Lipzen A."/>
            <person name="Lundell T."/>
            <person name="Morin E."/>
            <person name="Murat C."/>
            <person name="Sun H."/>
            <person name="Tunlid A."/>
            <person name="Henrissat B."/>
            <person name="Grigoriev I.V."/>
            <person name="Hibbett D.S."/>
            <person name="Martin F."/>
            <person name="Nordberg H.P."/>
            <person name="Cantor M.N."/>
            <person name="Hua S.X."/>
        </authorList>
    </citation>
    <scope>NUCLEOTIDE SEQUENCE [LARGE SCALE GENOMIC DNA]</scope>
    <source>
        <strain evidence="1 2">F 1598</strain>
    </source>
</reference>